<name>A0A5B7GYC9_PORTR</name>
<proteinExistence type="predicted"/>
<reference evidence="2 3" key="1">
    <citation type="submission" date="2019-05" db="EMBL/GenBank/DDBJ databases">
        <title>Another draft genome of Portunus trituberculatus and its Hox gene families provides insights of decapod evolution.</title>
        <authorList>
            <person name="Jeong J.-H."/>
            <person name="Song I."/>
            <person name="Kim S."/>
            <person name="Choi T."/>
            <person name="Kim D."/>
            <person name="Ryu S."/>
            <person name="Kim W."/>
        </authorList>
    </citation>
    <scope>NUCLEOTIDE SEQUENCE [LARGE SCALE GENOMIC DNA]</scope>
    <source>
        <tissue evidence="2">Muscle</tissue>
    </source>
</reference>
<protein>
    <submittedName>
        <fullName evidence="2">RING finger containing E3 ubiquitin-protein ligase</fullName>
    </submittedName>
</protein>
<organism evidence="2 3">
    <name type="scientific">Portunus trituberculatus</name>
    <name type="common">Swimming crab</name>
    <name type="synonym">Neptunus trituberculatus</name>
    <dbReference type="NCBI Taxonomy" id="210409"/>
    <lineage>
        <taxon>Eukaryota</taxon>
        <taxon>Metazoa</taxon>
        <taxon>Ecdysozoa</taxon>
        <taxon>Arthropoda</taxon>
        <taxon>Crustacea</taxon>
        <taxon>Multicrustacea</taxon>
        <taxon>Malacostraca</taxon>
        <taxon>Eumalacostraca</taxon>
        <taxon>Eucarida</taxon>
        <taxon>Decapoda</taxon>
        <taxon>Pleocyemata</taxon>
        <taxon>Brachyura</taxon>
        <taxon>Eubrachyura</taxon>
        <taxon>Portunoidea</taxon>
        <taxon>Portunidae</taxon>
        <taxon>Portuninae</taxon>
        <taxon>Portunus</taxon>
    </lineage>
</organism>
<dbReference type="AlphaFoldDB" id="A0A5B7GYC9"/>
<feature type="region of interest" description="Disordered" evidence="1">
    <location>
        <begin position="1"/>
        <end position="58"/>
    </location>
</feature>
<evidence type="ECO:0000313" key="2">
    <source>
        <dbReference type="EMBL" id="MPC62589.1"/>
    </source>
</evidence>
<comment type="caution">
    <text evidence="2">The sequence shown here is derived from an EMBL/GenBank/DDBJ whole genome shotgun (WGS) entry which is preliminary data.</text>
</comment>
<evidence type="ECO:0000313" key="3">
    <source>
        <dbReference type="Proteomes" id="UP000324222"/>
    </source>
</evidence>
<sequence length="385" mass="43576">MEEDGVRRMTTTPRNSPPIPTTSRSNSSGNHPYLRTQGGGIYGSHSSHHTPAPSRDNNVADTATVAATAAEVATPSTNNSGRNVRRRISLTEYGISRTRLLFEEVVDVIRRQNDERDARRKGQQRNDRCVSPTHWRELLAAAIAVNSSFTSESNNNNHPDLRGIATAIHYTLPTYEDLFGDCRNFAYLSQRGREDNFQINSARFDRALRLDSMMNYNCVPWEDLASFETNKLHWILDYVYGVLILGMGPFNPRSFCEEMGNLVSDALNDTTGGEALRNNSWTRIILADILTRFFFSVVMNAYRSNAIYWMRGYIDDADVGTVERESVIAMEDRWNRLYNEQNEWRGRIKLMKTSLISRAHSHCGVCKTGAYALVDLVIAVCNTII</sequence>
<accession>A0A5B7GYC9</accession>
<feature type="compositionally biased region" description="Polar residues" evidence="1">
    <location>
        <begin position="21"/>
        <end position="30"/>
    </location>
</feature>
<gene>
    <name evidence="2" type="primary">WSV222</name>
    <name evidence="2" type="ORF">E2C01_056675</name>
</gene>
<evidence type="ECO:0000256" key="1">
    <source>
        <dbReference type="SAM" id="MobiDB-lite"/>
    </source>
</evidence>
<keyword evidence="3" id="KW-1185">Reference proteome</keyword>
<dbReference type="Proteomes" id="UP000324222">
    <property type="component" value="Unassembled WGS sequence"/>
</dbReference>
<dbReference type="EMBL" id="VSRR010019837">
    <property type="protein sequence ID" value="MPC62589.1"/>
    <property type="molecule type" value="Genomic_DNA"/>
</dbReference>